<dbReference type="STRING" id="1121409.SAMN02745124_00842"/>
<evidence type="ECO:0000256" key="2">
    <source>
        <dbReference type="ARBA" id="ARBA00012438"/>
    </source>
</evidence>
<dbReference type="GO" id="GO:0006355">
    <property type="term" value="P:regulation of DNA-templated transcription"/>
    <property type="evidence" value="ECO:0007669"/>
    <property type="project" value="InterPro"/>
</dbReference>
<protein>
    <recommendedName>
        <fullName evidence="2">histidine kinase</fullName>
        <ecNumber evidence="2">2.7.13.3</ecNumber>
    </recommendedName>
</protein>
<keyword evidence="12" id="KW-1185">Reference proteome</keyword>
<dbReference type="Pfam" id="PF00512">
    <property type="entry name" value="HisKA"/>
    <property type="match status" value="1"/>
</dbReference>
<keyword evidence="3" id="KW-0597">Phosphoprotein</keyword>
<dbReference type="Pfam" id="PF00989">
    <property type="entry name" value="PAS"/>
    <property type="match status" value="1"/>
</dbReference>
<evidence type="ECO:0000256" key="8">
    <source>
        <dbReference type="ARBA" id="ARBA00023012"/>
    </source>
</evidence>
<dbReference type="NCBIfam" id="TIGR00229">
    <property type="entry name" value="sensory_box"/>
    <property type="match status" value="2"/>
</dbReference>
<reference evidence="11 12" key="1">
    <citation type="submission" date="2016-11" db="EMBL/GenBank/DDBJ databases">
        <authorList>
            <person name="Jaros S."/>
            <person name="Januszkiewicz K."/>
            <person name="Wedrychowicz H."/>
        </authorList>
    </citation>
    <scope>NUCLEOTIDE SEQUENCE [LARGE SCALE GENOMIC DNA]</scope>
    <source>
        <strain evidence="11 12">DSM 9705</strain>
    </source>
</reference>
<dbReference type="PROSITE" id="PS50112">
    <property type="entry name" value="PAS"/>
    <property type="match status" value="2"/>
</dbReference>
<dbReference type="InterPro" id="IPR003594">
    <property type="entry name" value="HATPase_dom"/>
</dbReference>
<evidence type="ECO:0000256" key="4">
    <source>
        <dbReference type="ARBA" id="ARBA00022679"/>
    </source>
</evidence>
<dbReference type="InterPro" id="IPR005467">
    <property type="entry name" value="His_kinase_dom"/>
</dbReference>
<dbReference type="PANTHER" id="PTHR43065">
    <property type="entry name" value="SENSOR HISTIDINE KINASE"/>
    <property type="match status" value="1"/>
</dbReference>
<comment type="catalytic activity">
    <reaction evidence="1">
        <text>ATP + protein L-histidine = ADP + protein N-phospho-L-histidine.</text>
        <dbReference type="EC" id="2.7.13.3"/>
    </reaction>
</comment>
<dbReference type="EC" id="2.7.13.3" evidence="2"/>
<evidence type="ECO:0000259" key="10">
    <source>
        <dbReference type="PROSITE" id="PS50112"/>
    </source>
</evidence>
<dbReference type="InterPro" id="IPR036097">
    <property type="entry name" value="HisK_dim/P_sf"/>
</dbReference>
<evidence type="ECO:0000256" key="6">
    <source>
        <dbReference type="ARBA" id="ARBA00022777"/>
    </source>
</evidence>
<sequence>MLKSDDERSPLRKSLPEVTNELGSHLYLYQIMEETPNGVMVIDLNHQARYVNPAANSLLGVAYRGLIDTSLELLLGEENQWFFYQIGQYFDNLAEIDESRIRQEIRIRTGDDEFKIIDAVLVYPPASPDYYLLYLIDITARKRLEGELRRRNAFFNNLINSSVDAIIAADLQGRIILFNNAALQLLGYREEDLGDLHVASLYHDGVAREVLKRMRSDELGGKGKLLHHELSVLHRDGHEIPVRFSGGIIYDKDKEIATFGIFTDLRAMLQIEEDLEQTHKMLMQSEKMAGLGRLAAGVAHEINNPMSGIMLYANLIKEELKEELGEDHPAGADLDTIINEAERCKVIVADLLEFSHQSSYEMVPINLNEVVRKTLGILQNQPLYHNIAVQCKLADTLPSIAGNHIRLHQVMMNLLVNAAQAMDGSGTLRIVSRTRAGDDVVEVLISDSGPGVEEALQEKIFEPFFTTKTTGEGTGLGLSVSYAIVKEHQGSIRVSSTPGEGATFTLRFPALAEAVRVDDTEAAAGGEQPSM</sequence>
<dbReference type="CDD" id="cd00130">
    <property type="entry name" value="PAS"/>
    <property type="match status" value="2"/>
</dbReference>
<organism evidence="11 12">
    <name type="scientific">Desulfofustis glycolicus DSM 9705</name>
    <dbReference type="NCBI Taxonomy" id="1121409"/>
    <lineage>
        <taxon>Bacteria</taxon>
        <taxon>Pseudomonadati</taxon>
        <taxon>Thermodesulfobacteriota</taxon>
        <taxon>Desulfobulbia</taxon>
        <taxon>Desulfobulbales</taxon>
        <taxon>Desulfocapsaceae</taxon>
        <taxon>Desulfofustis</taxon>
    </lineage>
</organism>
<dbReference type="PRINTS" id="PR00344">
    <property type="entry name" value="BCTRLSENSOR"/>
</dbReference>
<feature type="domain" description="PAS" evidence="10">
    <location>
        <begin position="151"/>
        <end position="193"/>
    </location>
</feature>
<dbReference type="PROSITE" id="PS50109">
    <property type="entry name" value="HIS_KIN"/>
    <property type="match status" value="1"/>
</dbReference>
<accession>A0A1M5TPB5</accession>
<evidence type="ECO:0000259" key="9">
    <source>
        <dbReference type="PROSITE" id="PS50109"/>
    </source>
</evidence>
<dbReference type="InterPro" id="IPR035965">
    <property type="entry name" value="PAS-like_dom_sf"/>
</dbReference>
<dbReference type="PANTHER" id="PTHR43065:SF42">
    <property type="entry name" value="TWO-COMPONENT SENSOR PPRA"/>
    <property type="match status" value="1"/>
</dbReference>
<dbReference type="SUPFAM" id="SSF47384">
    <property type="entry name" value="Homodimeric domain of signal transducing histidine kinase"/>
    <property type="match status" value="1"/>
</dbReference>
<dbReference type="InterPro" id="IPR036890">
    <property type="entry name" value="HATPase_C_sf"/>
</dbReference>
<dbReference type="GO" id="GO:0000155">
    <property type="term" value="F:phosphorelay sensor kinase activity"/>
    <property type="evidence" value="ECO:0007669"/>
    <property type="project" value="InterPro"/>
</dbReference>
<gene>
    <name evidence="11" type="ORF">SAMN02745124_00842</name>
</gene>
<proteinExistence type="predicted"/>
<dbReference type="SMART" id="SM00387">
    <property type="entry name" value="HATPase_c"/>
    <property type="match status" value="1"/>
</dbReference>
<dbReference type="Gene3D" id="3.30.450.20">
    <property type="entry name" value="PAS domain"/>
    <property type="match status" value="2"/>
</dbReference>
<evidence type="ECO:0000256" key="7">
    <source>
        <dbReference type="ARBA" id="ARBA00022840"/>
    </source>
</evidence>
<evidence type="ECO:0000313" key="11">
    <source>
        <dbReference type="EMBL" id="SHH52655.1"/>
    </source>
</evidence>
<evidence type="ECO:0000313" key="12">
    <source>
        <dbReference type="Proteomes" id="UP000184139"/>
    </source>
</evidence>
<dbReference type="AlphaFoldDB" id="A0A1M5TPB5"/>
<dbReference type="Pfam" id="PF02518">
    <property type="entry name" value="HATPase_c"/>
    <property type="match status" value="1"/>
</dbReference>
<keyword evidence="4" id="KW-0808">Transferase</keyword>
<dbReference type="SMART" id="SM00091">
    <property type="entry name" value="PAS"/>
    <property type="match status" value="2"/>
</dbReference>
<evidence type="ECO:0000256" key="1">
    <source>
        <dbReference type="ARBA" id="ARBA00000085"/>
    </source>
</evidence>
<dbReference type="InterPro" id="IPR013767">
    <property type="entry name" value="PAS_fold"/>
</dbReference>
<dbReference type="SMART" id="SM00388">
    <property type="entry name" value="HisKA"/>
    <property type="match status" value="1"/>
</dbReference>
<keyword evidence="5" id="KW-0547">Nucleotide-binding</keyword>
<keyword evidence="7" id="KW-0067">ATP-binding</keyword>
<dbReference type="CDD" id="cd00082">
    <property type="entry name" value="HisKA"/>
    <property type="match status" value="1"/>
</dbReference>
<dbReference type="SUPFAM" id="SSF55785">
    <property type="entry name" value="PYP-like sensor domain (PAS domain)"/>
    <property type="match status" value="2"/>
</dbReference>
<dbReference type="SUPFAM" id="SSF55874">
    <property type="entry name" value="ATPase domain of HSP90 chaperone/DNA topoisomerase II/histidine kinase"/>
    <property type="match status" value="1"/>
</dbReference>
<keyword evidence="6" id="KW-0418">Kinase</keyword>
<feature type="domain" description="PAS" evidence="10">
    <location>
        <begin position="24"/>
        <end position="78"/>
    </location>
</feature>
<evidence type="ECO:0000256" key="5">
    <source>
        <dbReference type="ARBA" id="ARBA00022741"/>
    </source>
</evidence>
<dbReference type="EMBL" id="FQXS01000003">
    <property type="protein sequence ID" value="SHH52655.1"/>
    <property type="molecule type" value="Genomic_DNA"/>
</dbReference>
<dbReference type="InterPro" id="IPR004358">
    <property type="entry name" value="Sig_transdc_His_kin-like_C"/>
</dbReference>
<dbReference type="Gene3D" id="1.10.287.130">
    <property type="match status" value="1"/>
</dbReference>
<dbReference type="Proteomes" id="UP000184139">
    <property type="component" value="Unassembled WGS sequence"/>
</dbReference>
<evidence type="ECO:0000256" key="3">
    <source>
        <dbReference type="ARBA" id="ARBA00022553"/>
    </source>
</evidence>
<dbReference type="InterPro" id="IPR000014">
    <property type="entry name" value="PAS"/>
</dbReference>
<feature type="domain" description="Histidine kinase" evidence="9">
    <location>
        <begin position="297"/>
        <end position="512"/>
    </location>
</feature>
<dbReference type="Gene3D" id="3.30.565.10">
    <property type="entry name" value="Histidine kinase-like ATPase, C-terminal domain"/>
    <property type="match status" value="1"/>
</dbReference>
<dbReference type="InterPro" id="IPR003661">
    <property type="entry name" value="HisK_dim/P_dom"/>
</dbReference>
<dbReference type="GO" id="GO:0005524">
    <property type="term" value="F:ATP binding"/>
    <property type="evidence" value="ECO:0007669"/>
    <property type="project" value="UniProtKB-KW"/>
</dbReference>
<name>A0A1M5TPB5_9BACT</name>
<dbReference type="Pfam" id="PF13188">
    <property type="entry name" value="PAS_8"/>
    <property type="match status" value="1"/>
</dbReference>
<keyword evidence="8" id="KW-0902">Two-component regulatory system</keyword>